<accession>A0AAW1HRQ3</accession>
<keyword evidence="3" id="KW-0158">Chromosome</keyword>
<dbReference type="EMBL" id="JBDFQZ010000011">
    <property type="protein sequence ID" value="KAK9678735.1"/>
    <property type="molecule type" value="Genomic_DNA"/>
</dbReference>
<comment type="similarity">
    <text evidence="2">Belongs to the Tonsoku family.</text>
</comment>
<feature type="compositionally biased region" description="Polar residues" evidence="9">
    <location>
        <begin position="494"/>
        <end position="520"/>
    </location>
</feature>
<protein>
    <recommendedName>
        <fullName evidence="12">Protein TONSOKU</fullName>
    </recommendedName>
</protein>
<dbReference type="GO" id="GO:0040029">
    <property type="term" value="P:epigenetic regulation of gene expression"/>
    <property type="evidence" value="ECO:0007669"/>
    <property type="project" value="InterPro"/>
</dbReference>
<dbReference type="InterPro" id="IPR032675">
    <property type="entry name" value="LRR_dom_sf"/>
</dbReference>
<dbReference type="SMART" id="SM00368">
    <property type="entry name" value="LRR_RI"/>
    <property type="match status" value="6"/>
</dbReference>
<evidence type="ECO:0000256" key="9">
    <source>
        <dbReference type="SAM" id="MobiDB-lite"/>
    </source>
</evidence>
<dbReference type="Pfam" id="PF13181">
    <property type="entry name" value="TPR_8"/>
    <property type="match status" value="1"/>
</dbReference>
<feature type="compositionally biased region" description="Basic and acidic residues" evidence="9">
    <location>
        <begin position="562"/>
        <end position="572"/>
    </location>
</feature>
<dbReference type="PROSITE" id="PS50005">
    <property type="entry name" value="TPR"/>
    <property type="match status" value="1"/>
</dbReference>
<gene>
    <name evidence="10" type="ORF">RND81_11G230100</name>
</gene>
<evidence type="ECO:0000256" key="2">
    <source>
        <dbReference type="ARBA" id="ARBA00010999"/>
    </source>
</evidence>
<proteinExistence type="inferred from homology"/>
<dbReference type="GO" id="GO:0005694">
    <property type="term" value="C:chromosome"/>
    <property type="evidence" value="ECO:0007669"/>
    <property type="project" value="UniProtKB-SubCell"/>
</dbReference>
<name>A0AAW1HRQ3_SAPOF</name>
<evidence type="ECO:0000256" key="8">
    <source>
        <dbReference type="SAM" id="Coils"/>
    </source>
</evidence>
<keyword evidence="7" id="KW-0802">TPR repeat</keyword>
<evidence type="ECO:0000313" key="11">
    <source>
        <dbReference type="Proteomes" id="UP001443914"/>
    </source>
</evidence>
<feature type="region of interest" description="Disordered" evidence="9">
    <location>
        <begin position="494"/>
        <end position="524"/>
    </location>
</feature>
<dbReference type="InterPro" id="IPR019734">
    <property type="entry name" value="TPR_rpt"/>
</dbReference>
<keyword evidence="5" id="KW-0156">Chromatin regulator</keyword>
<feature type="region of interest" description="Disordered" evidence="9">
    <location>
        <begin position="562"/>
        <end position="610"/>
    </location>
</feature>
<comment type="caution">
    <text evidence="10">The sequence shown here is derived from an EMBL/GenBank/DDBJ whole genome shotgun (WGS) entry which is preliminary data.</text>
</comment>
<dbReference type="PANTHER" id="PTHR47684">
    <property type="entry name" value="PROTEIN TONSOKU"/>
    <property type="match status" value="1"/>
</dbReference>
<evidence type="ECO:0008006" key="12">
    <source>
        <dbReference type="Google" id="ProtNLM"/>
    </source>
</evidence>
<feature type="repeat" description="TPR" evidence="7">
    <location>
        <begin position="247"/>
        <end position="280"/>
    </location>
</feature>
<dbReference type="Gene3D" id="1.25.40.10">
    <property type="entry name" value="Tetratricopeptide repeat domain"/>
    <property type="match status" value="3"/>
</dbReference>
<evidence type="ECO:0000256" key="1">
    <source>
        <dbReference type="ARBA" id="ARBA00004286"/>
    </source>
</evidence>
<dbReference type="GO" id="GO:0072423">
    <property type="term" value="P:response to DNA damage checkpoint signaling"/>
    <property type="evidence" value="ECO:0007669"/>
    <property type="project" value="InterPro"/>
</dbReference>
<keyword evidence="4" id="KW-0227">DNA damage</keyword>
<dbReference type="FunFam" id="3.80.10.10:FF:000500">
    <property type="entry name" value="Protein TONSOKU"/>
    <property type="match status" value="1"/>
</dbReference>
<evidence type="ECO:0000256" key="3">
    <source>
        <dbReference type="ARBA" id="ARBA00022454"/>
    </source>
</evidence>
<evidence type="ECO:0000256" key="4">
    <source>
        <dbReference type="ARBA" id="ARBA00022763"/>
    </source>
</evidence>
<organism evidence="10 11">
    <name type="scientific">Saponaria officinalis</name>
    <name type="common">Common soapwort</name>
    <name type="synonym">Lychnis saponaria</name>
    <dbReference type="NCBI Taxonomy" id="3572"/>
    <lineage>
        <taxon>Eukaryota</taxon>
        <taxon>Viridiplantae</taxon>
        <taxon>Streptophyta</taxon>
        <taxon>Embryophyta</taxon>
        <taxon>Tracheophyta</taxon>
        <taxon>Spermatophyta</taxon>
        <taxon>Magnoliopsida</taxon>
        <taxon>eudicotyledons</taxon>
        <taxon>Gunneridae</taxon>
        <taxon>Pentapetalae</taxon>
        <taxon>Caryophyllales</taxon>
        <taxon>Caryophyllaceae</taxon>
        <taxon>Caryophylleae</taxon>
        <taxon>Saponaria</taxon>
    </lineage>
</organism>
<evidence type="ECO:0000256" key="6">
    <source>
        <dbReference type="ARBA" id="ARBA00023204"/>
    </source>
</evidence>
<dbReference type="Proteomes" id="UP001443914">
    <property type="component" value="Unassembled WGS sequence"/>
</dbReference>
<evidence type="ECO:0000313" key="10">
    <source>
        <dbReference type="EMBL" id="KAK9678734.1"/>
    </source>
</evidence>
<dbReference type="SUPFAM" id="SSF52047">
    <property type="entry name" value="RNI-like"/>
    <property type="match status" value="1"/>
</dbReference>
<comment type="subcellular location">
    <subcellularLocation>
        <location evidence="1">Chromosome</location>
    </subcellularLocation>
</comment>
<dbReference type="Gene3D" id="3.80.10.10">
    <property type="entry name" value="Ribonuclease Inhibitor"/>
    <property type="match status" value="1"/>
</dbReference>
<dbReference type="Pfam" id="PF13176">
    <property type="entry name" value="TPR_7"/>
    <property type="match status" value="1"/>
</dbReference>
<keyword evidence="6" id="KW-0234">DNA repair</keyword>
<feature type="coiled-coil region" evidence="8">
    <location>
        <begin position="263"/>
        <end position="327"/>
    </location>
</feature>
<evidence type="ECO:0000256" key="7">
    <source>
        <dbReference type="PROSITE-ProRule" id="PRU00339"/>
    </source>
</evidence>
<dbReference type="GO" id="GO:0005634">
    <property type="term" value="C:nucleus"/>
    <property type="evidence" value="ECO:0007669"/>
    <property type="project" value="InterPro"/>
</dbReference>
<dbReference type="InterPro" id="IPR001611">
    <property type="entry name" value="Leu-rich_rpt"/>
</dbReference>
<feature type="compositionally biased region" description="Polar residues" evidence="9">
    <location>
        <begin position="575"/>
        <end position="593"/>
    </location>
</feature>
<dbReference type="PANTHER" id="PTHR47684:SF1">
    <property type="entry name" value="PROTEIN TONSOKU"/>
    <property type="match status" value="1"/>
</dbReference>
<reference evidence="10 11" key="1">
    <citation type="submission" date="2024-03" db="EMBL/GenBank/DDBJ databases">
        <title>WGS assembly of Saponaria officinalis var. Norfolk2.</title>
        <authorList>
            <person name="Jenkins J."/>
            <person name="Shu S."/>
            <person name="Grimwood J."/>
            <person name="Barry K."/>
            <person name="Goodstein D."/>
            <person name="Schmutz J."/>
            <person name="Leebens-Mack J."/>
            <person name="Osbourn A."/>
        </authorList>
    </citation>
    <scope>NUCLEOTIDE SEQUENCE [LARGE SCALE GENOMIC DNA]</scope>
    <source>
        <strain evidence="11">cv. Norfolk2</strain>
        <strain evidence="10">JIC</strain>
        <tissue evidence="10">Leaf</tissue>
    </source>
</reference>
<dbReference type="SMART" id="SM00028">
    <property type="entry name" value="TPR"/>
    <property type="match status" value="6"/>
</dbReference>
<dbReference type="InterPro" id="IPR044227">
    <property type="entry name" value="TONSOKU"/>
</dbReference>
<dbReference type="InterPro" id="IPR011990">
    <property type="entry name" value="TPR-like_helical_dom_sf"/>
</dbReference>
<dbReference type="GO" id="GO:0009933">
    <property type="term" value="P:meristem structural organization"/>
    <property type="evidence" value="ECO:0007669"/>
    <property type="project" value="InterPro"/>
</dbReference>
<evidence type="ECO:0000256" key="5">
    <source>
        <dbReference type="ARBA" id="ARBA00022853"/>
    </source>
</evidence>
<dbReference type="GO" id="GO:0006281">
    <property type="term" value="P:DNA repair"/>
    <property type="evidence" value="ECO:0007669"/>
    <property type="project" value="UniProtKB-KW"/>
</dbReference>
<dbReference type="EMBL" id="JBDFQZ010000011">
    <property type="protein sequence ID" value="KAK9678734.1"/>
    <property type="molecule type" value="Genomic_DNA"/>
</dbReference>
<keyword evidence="8" id="KW-0175">Coiled coil</keyword>
<sequence length="1311" mass="146779">MGKNELDLAGAKRSYRSAKEIGNRREEARWANVIGDILKNRGQYVEAIKWLRIDYDISSQCLLEKDLLPTCQTLGELYLRLEDFSEALNYQKEHLRRANDANDLVEQQRANTQLGRTYHELFFKNEDHSSLHKAKKHFNTAMTLARILKENPPDSKSSFLKEYIDSHNNIGMLEMDLDNLEAAEKILNKGLKICDEEEVSENDDGRSRLHHNLGFVYTRLRMWNDAKYNIKKDIMICKNIGHLQGEAKGYINLGELCGKIQKFDDALRSYQKALELANSLEDEDALSAQAKDNIRVVEEFIKVMDDIKKDEQNLKKLNRNLIIAKGTSRERKCLRQLMTLLDQLIEKTEVIAAWTKHLEFAKIKKRIASELCDKEKLGDSFVVVGESYQHLRNFAKARKWYNKGWDTFVKIHSLEGQAIVKINIGNILDADGDWTGALKTFEEGYRIAVQANKIPVQINALENMHYVHMMRFDNVEEAKRVKLKIDNLQTKIASEQEHQNVSGNSCSETETEGNDSFSRQRSYDSESYRSNGFLRANKPVSRVEDAEDDDALSLLIRCDKLQPPEHNREGKIKRFSSTTQHSPKGLSKSSDSPLRSAGRKRPRLVLSDDEDDIDVSNRRIDINPLEDVATSNDYAKDRSELSGVASGLQNHIQGNKHDISSNNPVNLEESSCSFRSIPSEDIVCRNPNHSAENKVCIRIKVEDGSVCINAESFAHELDLEALKVQASCLYFLQLSSQRRSNGLLPIIGNLTLRGKTLASTDSVETVVIDAQAGGFIEASINGWVQKRLIKRYAESCMKLSEAPNMKLLMKLYNLEVSEDEVIVSDCELQDKSIVPLLKALCEHKSIAMLDLSHNMLGNATMEELVVALISSGQTYGAFVLDMHCNMFGPTSLFQICECPVIISRLEVLNISGNRLTDACGTYLSTILRNCKALYSLNIERCSLTSRTIQIVADTLDSSSVLSQLSIGYNNPVSGSSLANLFKKLATLERFSELSLCGLKLTKPALDSVCQLAQSSCLSSLMLGGTNIGCEGALQLTKSLFHEPQELVKLDLSYCQLTPDYLGILKTHSPAFCNIIELNLAGNPITPQGGSALVSLLSNPQCSLKVLLLEKCHLGFPGITQIIKSLTENESLEELNLAGNVKQEQHQVTENETPDKKNSQLQALLSDNKLQNSTENMQELLKPQAGQEQHLGEDVSLLSQFEVADSYDNELTVDRDESAVADSANSEGKLNDSQSQSQFIQDLFTAISNAKHLQLLDLSDNGFSTQAADTFYNAWSSGLRAGSARRHVNAQMLHLSIQGKKRFGVKPCCRKD</sequence>
<dbReference type="Pfam" id="PF13516">
    <property type="entry name" value="LRR_6"/>
    <property type="match status" value="1"/>
</dbReference>
<keyword evidence="11" id="KW-1185">Reference proteome</keyword>
<dbReference type="SUPFAM" id="SSF48452">
    <property type="entry name" value="TPR-like"/>
    <property type="match status" value="3"/>
</dbReference>